<dbReference type="FunFam" id="3.40.1440.10:FF:000001">
    <property type="entry name" value="UvrABC system protein C"/>
    <property type="match status" value="1"/>
</dbReference>
<keyword evidence="5 7" id="KW-0234">DNA repair</keyword>
<dbReference type="GO" id="GO:0006289">
    <property type="term" value="P:nucleotide-excision repair"/>
    <property type="evidence" value="ECO:0007669"/>
    <property type="project" value="UniProtKB-UniRule"/>
</dbReference>
<dbReference type="AlphaFoldDB" id="A0A0R2AY42"/>
<gene>
    <name evidence="7" type="primary">uvrC</name>
    <name evidence="11" type="ORF">FD06_GL001001</name>
</gene>
<dbReference type="GO" id="GO:0009432">
    <property type="term" value="P:SOS response"/>
    <property type="evidence" value="ECO:0007669"/>
    <property type="project" value="UniProtKB-UniRule"/>
</dbReference>
<proteinExistence type="inferred from homology"/>
<keyword evidence="4 7" id="KW-0267">Excision nuclease</keyword>
<sequence length="615" mass="71194">MFVYLSYNEDNIIRGDIMATPHIEKKLKLLPDLPGCYLMKNEQGKIIYVGKAKNLKNRVRSYFKSSHTGKTAKLVSQIRDFETIITSNDKEAFLLEITLIHKHRPHYNIQLKQGNGGYPYIKITNERDPILLIVNNVKNDGGYYFGPYPNVYAADETLHFLQKTYPLRRCNGYQKRPCLYYHMDQCLGACFKTVPQKLYQQQIRKIKSFLNGNVSSAKKEITSKMMEASNNLEFERAAELRDQLKYINITVEKQKIITNDNTTRDIFNYYTDMGWISIQIFFIRQARLMKRVKRAFPIVNNPDEEFLSFIVQFYKQKNQPLPKEILVPESVDKDVLASILDTSVKTPKRGQKLDLMKMVKKNSKLVLEEKFRLMEFGKRKTLGAVEELSRKLNIPIAHRIESFDHSHIQGTDIVSAMVVFEDGLPNKNMYRKYKLKTVDKADESASTHEVVRRRYSRLLKEHKSLPDLILMDGGEIQLAAVQDVLQNELNLNIPVAGMVKDDKHKTAHLIVDNNQYIPLKHDSQAFYLVERIQDEVHRFAINFHRQVHTKHSLSSELDTIKGVGPKTKVKLLDNFKSLDKIANASIDELKNTGISESVAKNVKLTLDILIKKRKK</sequence>
<dbReference type="InterPro" id="IPR035901">
    <property type="entry name" value="GIY-YIG_endonuc_sf"/>
</dbReference>
<organism evidence="11 12">
    <name type="scientific">Apilactobacillus ozensis DSM 23829 = JCM 17196</name>
    <dbReference type="NCBI Taxonomy" id="1423781"/>
    <lineage>
        <taxon>Bacteria</taxon>
        <taxon>Bacillati</taxon>
        <taxon>Bacillota</taxon>
        <taxon>Bacilli</taxon>
        <taxon>Lactobacillales</taxon>
        <taxon>Lactobacillaceae</taxon>
        <taxon>Apilactobacillus</taxon>
    </lineage>
</organism>
<keyword evidence="2 7" id="KW-0227">DNA damage</keyword>
<dbReference type="InterPro" id="IPR001943">
    <property type="entry name" value="UVR_dom"/>
</dbReference>
<dbReference type="SUPFAM" id="SSF47781">
    <property type="entry name" value="RuvA domain 2-like"/>
    <property type="match status" value="1"/>
</dbReference>
<evidence type="ECO:0000256" key="3">
    <source>
        <dbReference type="ARBA" id="ARBA00022769"/>
    </source>
</evidence>
<keyword evidence="3 7" id="KW-0228">DNA excision</keyword>
<dbReference type="GO" id="GO:0005737">
    <property type="term" value="C:cytoplasm"/>
    <property type="evidence" value="ECO:0007669"/>
    <property type="project" value="UniProtKB-SubCell"/>
</dbReference>
<dbReference type="FunFam" id="3.30.420.340:FF:000002">
    <property type="entry name" value="UvrABC system protein C"/>
    <property type="match status" value="1"/>
</dbReference>
<dbReference type="Gene3D" id="3.40.1440.10">
    <property type="entry name" value="GIY-YIG endonuclease"/>
    <property type="match status" value="1"/>
</dbReference>
<keyword evidence="6 7" id="KW-0742">SOS response</keyword>
<dbReference type="CDD" id="cd10434">
    <property type="entry name" value="GIY-YIG_UvrC_Cho"/>
    <property type="match status" value="1"/>
</dbReference>
<dbReference type="InterPro" id="IPR000305">
    <property type="entry name" value="GIY-YIG_endonuc"/>
</dbReference>
<dbReference type="Gene3D" id="4.10.860.10">
    <property type="entry name" value="UVR domain"/>
    <property type="match status" value="1"/>
</dbReference>
<dbReference type="InterPro" id="IPR004791">
    <property type="entry name" value="UvrC"/>
</dbReference>
<dbReference type="GO" id="GO:0009380">
    <property type="term" value="C:excinuclease repair complex"/>
    <property type="evidence" value="ECO:0007669"/>
    <property type="project" value="InterPro"/>
</dbReference>
<comment type="similarity">
    <text evidence="7">Belongs to the UvrC family.</text>
</comment>
<dbReference type="InterPro" id="IPR038476">
    <property type="entry name" value="UvrC_RNase_H_dom_sf"/>
</dbReference>
<dbReference type="PATRIC" id="fig|1423781.4.peg.1038"/>
<dbReference type="GO" id="GO:0009381">
    <property type="term" value="F:excinuclease ABC activity"/>
    <property type="evidence" value="ECO:0007669"/>
    <property type="project" value="UniProtKB-UniRule"/>
</dbReference>
<dbReference type="SUPFAM" id="SSF46600">
    <property type="entry name" value="C-terminal UvrC-binding domain of UvrB"/>
    <property type="match status" value="1"/>
</dbReference>
<keyword evidence="12" id="KW-1185">Reference proteome</keyword>
<evidence type="ECO:0000256" key="1">
    <source>
        <dbReference type="ARBA" id="ARBA00022490"/>
    </source>
</evidence>
<comment type="function">
    <text evidence="7">The UvrABC repair system catalyzes the recognition and processing of DNA lesions. UvrC both incises the 5' and 3' sides of the lesion. The N-terminal half is responsible for the 3' incision and the C-terminal half is responsible for the 5' incision.</text>
</comment>
<dbReference type="SUPFAM" id="SSF82771">
    <property type="entry name" value="GIY-YIG endonuclease"/>
    <property type="match status" value="1"/>
</dbReference>
<dbReference type="InterPro" id="IPR047296">
    <property type="entry name" value="GIY-YIG_UvrC_Cho"/>
</dbReference>
<dbReference type="Gene3D" id="1.10.150.20">
    <property type="entry name" value="5' to 3' exonuclease, C-terminal subdomain"/>
    <property type="match status" value="1"/>
</dbReference>
<dbReference type="PROSITE" id="PS50164">
    <property type="entry name" value="GIY_YIG"/>
    <property type="match status" value="1"/>
</dbReference>
<evidence type="ECO:0000256" key="6">
    <source>
        <dbReference type="ARBA" id="ARBA00023236"/>
    </source>
</evidence>
<dbReference type="InterPro" id="IPR010994">
    <property type="entry name" value="RuvA_2-like"/>
</dbReference>
<feature type="domain" description="GIY-YIG" evidence="9">
    <location>
        <begin position="32"/>
        <end position="109"/>
    </location>
</feature>
<evidence type="ECO:0000259" key="8">
    <source>
        <dbReference type="PROSITE" id="PS50151"/>
    </source>
</evidence>
<dbReference type="NCBIfam" id="TIGR00194">
    <property type="entry name" value="uvrC"/>
    <property type="match status" value="1"/>
</dbReference>
<dbReference type="InterPro" id="IPR001162">
    <property type="entry name" value="UvrC_RNase_H_dom"/>
</dbReference>
<keyword evidence="1 7" id="KW-0963">Cytoplasm</keyword>
<dbReference type="Pfam" id="PF08459">
    <property type="entry name" value="UvrC_RNaseH_dom"/>
    <property type="match status" value="1"/>
</dbReference>
<dbReference type="PANTHER" id="PTHR30562:SF1">
    <property type="entry name" value="UVRABC SYSTEM PROTEIN C"/>
    <property type="match status" value="1"/>
</dbReference>
<protein>
    <recommendedName>
        <fullName evidence="7">UvrABC system protein C</fullName>
        <shortName evidence="7">Protein UvrC</shortName>
    </recommendedName>
    <alternativeName>
        <fullName evidence="7">Excinuclease ABC subunit C</fullName>
    </alternativeName>
</protein>
<dbReference type="Pfam" id="PF01541">
    <property type="entry name" value="GIY-YIG"/>
    <property type="match status" value="1"/>
</dbReference>
<dbReference type="Gene3D" id="3.30.420.340">
    <property type="entry name" value="UvrC, RNAse H endonuclease domain"/>
    <property type="match status" value="1"/>
</dbReference>
<evidence type="ECO:0000313" key="12">
    <source>
        <dbReference type="Proteomes" id="UP000052012"/>
    </source>
</evidence>
<comment type="caution">
    <text evidence="11">The sequence shown here is derived from an EMBL/GenBank/DDBJ whole genome shotgun (WGS) entry which is preliminary data.</text>
</comment>
<evidence type="ECO:0000256" key="5">
    <source>
        <dbReference type="ARBA" id="ARBA00023204"/>
    </source>
</evidence>
<dbReference type="InterPro" id="IPR036876">
    <property type="entry name" value="UVR_dom_sf"/>
</dbReference>
<dbReference type="PROSITE" id="PS50151">
    <property type="entry name" value="UVR"/>
    <property type="match status" value="1"/>
</dbReference>
<dbReference type="Proteomes" id="UP000052012">
    <property type="component" value="Unassembled WGS sequence"/>
</dbReference>
<dbReference type="Pfam" id="PF22920">
    <property type="entry name" value="UvrC_RNaseH"/>
    <property type="match status" value="1"/>
</dbReference>
<name>A0A0R2AY42_9LACO</name>
<comment type="subcellular location">
    <subcellularLocation>
        <location evidence="7">Cytoplasm</location>
    </subcellularLocation>
</comment>
<reference evidence="11 12" key="1">
    <citation type="journal article" date="2015" name="Genome Announc.">
        <title>Expanding the biotechnology potential of lactobacilli through comparative genomics of 213 strains and associated genera.</title>
        <authorList>
            <person name="Sun Z."/>
            <person name="Harris H.M."/>
            <person name="McCann A."/>
            <person name="Guo C."/>
            <person name="Argimon S."/>
            <person name="Zhang W."/>
            <person name="Yang X."/>
            <person name="Jeffery I.B."/>
            <person name="Cooney J.C."/>
            <person name="Kagawa T.F."/>
            <person name="Liu W."/>
            <person name="Song Y."/>
            <person name="Salvetti E."/>
            <person name="Wrobel A."/>
            <person name="Rasinkangas P."/>
            <person name="Parkhill J."/>
            <person name="Rea M.C."/>
            <person name="O'Sullivan O."/>
            <person name="Ritari J."/>
            <person name="Douillard F.P."/>
            <person name="Paul Ross R."/>
            <person name="Yang R."/>
            <person name="Briner A.E."/>
            <person name="Felis G.E."/>
            <person name="de Vos W.M."/>
            <person name="Barrangou R."/>
            <person name="Klaenhammer T.R."/>
            <person name="Caufield P.W."/>
            <person name="Cui Y."/>
            <person name="Zhang H."/>
            <person name="O'Toole P.W."/>
        </authorList>
    </citation>
    <scope>NUCLEOTIDE SEQUENCE [LARGE SCALE GENOMIC DNA]</scope>
    <source>
        <strain evidence="11 12">DSM 23829</strain>
    </source>
</reference>
<dbReference type="Pfam" id="PF02151">
    <property type="entry name" value="UVR"/>
    <property type="match status" value="1"/>
</dbReference>
<dbReference type="EMBL" id="AYYQ01000018">
    <property type="protein sequence ID" value="KRM68681.1"/>
    <property type="molecule type" value="Genomic_DNA"/>
</dbReference>
<dbReference type="SMART" id="SM00465">
    <property type="entry name" value="GIYc"/>
    <property type="match status" value="1"/>
</dbReference>
<evidence type="ECO:0000256" key="2">
    <source>
        <dbReference type="ARBA" id="ARBA00022763"/>
    </source>
</evidence>
<feature type="domain" description="UvrC family homology region profile" evidence="10">
    <location>
        <begin position="266"/>
        <end position="485"/>
    </location>
</feature>
<dbReference type="HAMAP" id="MF_00203">
    <property type="entry name" value="UvrC"/>
    <property type="match status" value="1"/>
</dbReference>
<dbReference type="GO" id="GO:0003677">
    <property type="term" value="F:DNA binding"/>
    <property type="evidence" value="ECO:0007669"/>
    <property type="project" value="UniProtKB-UniRule"/>
</dbReference>
<evidence type="ECO:0000256" key="7">
    <source>
        <dbReference type="HAMAP-Rule" id="MF_00203"/>
    </source>
</evidence>
<evidence type="ECO:0000256" key="4">
    <source>
        <dbReference type="ARBA" id="ARBA00022881"/>
    </source>
</evidence>
<evidence type="ECO:0000259" key="9">
    <source>
        <dbReference type="PROSITE" id="PS50164"/>
    </source>
</evidence>
<dbReference type="PROSITE" id="PS50165">
    <property type="entry name" value="UVRC"/>
    <property type="match status" value="1"/>
</dbReference>
<comment type="subunit">
    <text evidence="7">Interacts with UvrB in an incision complex.</text>
</comment>
<evidence type="ECO:0000259" key="10">
    <source>
        <dbReference type="PROSITE" id="PS50165"/>
    </source>
</evidence>
<dbReference type="PANTHER" id="PTHR30562">
    <property type="entry name" value="UVRC/OXIDOREDUCTASE"/>
    <property type="match status" value="1"/>
</dbReference>
<feature type="domain" description="UVR" evidence="8">
    <location>
        <begin position="215"/>
        <end position="250"/>
    </location>
</feature>
<dbReference type="STRING" id="1423781.FD06_GL001001"/>
<dbReference type="InterPro" id="IPR050066">
    <property type="entry name" value="UvrABC_protein_C"/>
</dbReference>
<evidence type="ECO:0000313" key="11">
    <source>
        <dbReference type="EMBL" id="KRM68681.1"/>
    </source>
</evidence>
<dbReference type="Pfam" id="PF14520">
    <property type="entry name" value="HHH_5"/>
    <property type="match status" value="1"/>
</dbReference>
<accession>A0A0R2AY42</accession>